<evidence type="ECO:0000256" key="1">
    <source>
        <dbReference type="SAM" id="MobiDB-lite"/>
    </source>
</evidence>
<feature type="region of interest" description="Disordered" evidence="1">
    <location>
        <begin position="111"/>
        <end position="134"/>
    </location>
</feature>
<dbReference type="AlphaFoldDB" id="A0A6A6ULZ3"/>
<evidence type="ECO:0000313" key="2">
    <source>
        <dbReference type="EMBL" id="KAF2672473.1"/>
    </source>
</evidence>
<protein>
    <submittedName>
        <fullName evidence="2">Uncharacterized protein</fullName>
    </submittedName>
</protein>
<gene>
    <name evidence="2" type="ORF">BT63DRAFT_438258</name>
</gene>
<evidence type="ECO:0000313" key="3">
    <source>
        <dbReference type="Proteomes" id="UP000799302"/>
    </source>
</evidence>
<dbReference type="Proteomes" id="UP000799302">
    <property type="component" value="Unassembled WGS sequence"/>
</dbReference>
<proteinExistence type="predicted"/>
<feature type="compositionally biased region" description="Basic and acidic residues" evidence="1">
    <location>
        <begin position="164"/>
        <end position="194"/>
    </location>
</feature>
<dbReference type="EMBL" id="MU004232">
    <property type="protein sequence ID" value="KAF2672473.1"/>
    <property type="molecule type" value="Genomic_DNA"/>
</dbReference>
<keyword evidence="3" id="KW-1185">Reference proteome</keyword>
<feature type="region of interest" description="Disordered" evidence="1">
    <location>
        <begin position="161"/>
        <end position="199"/>
    </location>
</feature>
<accession>A0A6A6ULZ3</accession>
<organism evidence="2 3">
    <name type="scientific">Microthyrium microscopicum</name>
    <dbReference type="NCBI Taxonomy" id="703497"/>
    <lineage>
        <taxon>Eukaryota</taxon>
        <taxon>Fungi</taxon>
        <taxon>Dikarya</taxon>
        <taxon>Ascomycota</taxon>
        <taxon>Pezizomycotina</taxon>
        <taxon>Dothideomycetes</taxon>
        <taxon>Dothideomycetes incertae sedis</taxon>
        <taxon>Microthyriales</taxon>
        <taxon>Microthyriaceae</taxon>
        <taxon>Microthyrium</taxon>
    </lineage>
</organism>
<name>A0A6A6ULZ3_9PEZI</name>
<reference evidence="2" key="1">
    <citation type="journal article" date="2020" name="Stud. Mycol.">
        <title>101 Dothideomycetes genomes: a test case for predicting lifestyles and emergence of pathogens.</title>
        <authorList>
            <person name="Haridas S."/>
            <person name="Albert R."/>
            <person name="Binder M."/>
            <person name="Bloem J."/>
            <person name="Labutti K."/>
            <person name="Salamov A."/>
            <person name="Andreopoulos B."/>
            <person name="Baker S."/>
            <person name="Barry K."/>
            <person name="Bills G."/>
            <person name="Bluhm B."/>
            <person name="Cannon C."/>
            <person name="Castanera R."/>
            <person name="Culley D."/>
            <person name="Daum C."/>
            <person name="Ezra D."/>
            <person name="Gonzalez J."/>
            <person name="Henrissat B."/>
            <person name="Kuo A."/>
            <person name="Liang C."/>
            <person name="Lipzen A."/>
            <person name="Lutzoni F."/>
            <person name="Magnuson J."/>
            <person name="Mondo S."/>
            <person name="Nolan M."/>
            <person name="Ohm R."/>
            <person name="Pangilinan J."/>
            <person name="Park H.-J."/>
            <person name="Ramirez L."/>
            <person name="Alfaro M."/>
            <person name="Sun H."/>
            <person name="Tritt A."/>
            <person name="Yoshinaga Y."/>
            <person name="Zwiers L.-H."/>
            <person name="Turgeon B."/>
            <person name="Goodwin S."/>
            <person name="Spatafora J."/>
            <person name="Crous P."/>
            <person name="Grigoriev I."/>
        </authorList>
    </citation>
    <scope>NUCLEOTIDE SEQUENCE</scope>
    <source>
        <strain evidence="2">CBS 115976</strain>
    </source>
</reference>
<sequence length="221" mass="24946">MCMEQSTSWDCGFSHNTIFPCSDRCQEINKNSIKCNPGPCPDCIRGGHPKYIKTGTKWTWNTTVQHSYHNYGIQDSVAEQEVETEARWFTGRLKTAPNKLGETTKNLGDEVAAKYPTKAEKSKSNSEAKDYKAVRDERIANKKLKPMVSSETKDNKAVGNGWIVEKKPKSNSEIKDNKAVKDEQIVAKNPKGDNETDDDEIVNDNWLVVEKPSDWGIFKKS</sequence>